<dbReference type="Proteomes" id="UP000199473">
    <property type="component" value="Unassembled WGS sequence"/>
</dbReference>
<evidence type="ECO:0000256" key="1">
    <source>
        <dbReference type="ARBA" id="ARBA00001946"/>
    </source>
</evidence>
<gene>
    <name evidence="15" type="ORF">SAMN02745775_102463</name>
</gene>
<sequence length="298" mass="31042">MPHILTLIAAPGALDPALVSKVRGALDALGAAPGTPDWLAEREAVDIPFADAAAEQAAAAARAALAGAPVDAIAMPAEGRRKRLLVADMDSTIVTSETLDEIAAFAGLKEKIAEITRRSMNGELDFRQALVERVGMLGGLDVSALEATWAATEMMPGAAELVATMRANGATCCLASGGFTFFTGRVAEKLGFHHHVSNILLIEDGKLTGKVVEPVFDRNAKLSTLKQLATENGLALAATLAVGDGANDLDMIQAAGLGVAYRAKPVVAAAARARVDHTDLLALLFMQGYRRAEFVSNT</sequence>
<dbReference type="AlphaFoldDB" id="A0A1I3ZG33"/>
<evidence type="ECO:0000256" key="14">
    <source>
        <dbReference type="PIRSR" id="PIRSR604469-1"/>
    </source>
</evidence>
<dbReference type="GO" id="GO:0036424">
    <property type="term" value="F:L-phosphoserine phosphatase activity"/>
    <property type="evidence" value="ECO:0007669"/>
    <property type="project" value="InterPro"/>
</dbReference>
<dbReference type="SFLD" id="SFLDG01137">
    <property type="entry name" value="C1.6.1:_Phosphoserine_Phosphat"/>
    <property type="match status" value="1"/>
</dbReference>
<dbReference type="PANTHER" id="PTHR43344:SF2">
    <property type="entry name" value="PHOSPHOSERINE PHOSPHATASE"/>
    <property type="match status" value="1"/>
</dbReference>
<feature type="active site" description="Proton donor" evidence="14">
    <location>
        <position position="90"/>
    </location>
</feature>
<evidence type="ECO:0000256" key="2">
    <source>
        <dbReference type="ARBA" id="ARBA00005135"/>
    </source>
</evidence>
<evidence type="ECO:0000256" key="12">
    <source>
        <dbReference type="ARBA" id="ARBA00048138"/>
    </source>
</evidence>
<dbReference type="UniPathway" id="UPA00135">
    <property type="reaction ID" value="UER00198"/>
</dbReference>
<dbReference type="SFLD" id="SFLDG01136">
    <property type="entry name" value="C1.6:_Phosphoserine_Phosphatas"/>
    <property type="match status" value="1"/>
</dbReference>
<feature type="active site" description="Nucleophile" evidence="14">
    <location>
        <position position="88"/>
    </location>
</feature>
<keyword evidence="9" id="KW-0460">Magnesium</keyword>
<comment type="similarity">
    <text evidence="3">Belongs to the HAD-like hydrolase superfamily. SerB family.</text>
</comment>
<dbReference type="RefSeq" id="WP_092958567.1">
    <property type="nucleotide sequence ID" value="NZ_FOSQ01000002.1"/>
</dbReference>
<evidence type="ECO:0000256" key="11">
    <source>
        <dbReference type="ARBA" id="ARBA00031693"/>
    </source>
</evidence>
<dbReference type="STRING" id="1123062.SAMN02745775_102463"/>
<dbReference type="GO" id="GO:0000287">
    <property type="term" value="F:magnesium ion binding"/>
    <property type="evidence" value="ECO:0007669"/>
    <property type="project" value="TreeGrafter"/>
</dbReference>
<dbReference type="SUPFAM" id="SSF56784">
    <property type="entry name" value="HAD-like"/>
    <property type="match status" value="1"/>
</dbReference>
<evidence type="ECO:0000256" key="3">
    <source>
        <dbReference type="ARBA" id="ARBA00009184"/>
    </source>
</evidence>
<name>A0A1I3ZG33_9PROT</name>
<dbReference type="OrthoDB" id="9792539at2"/>
<dbReference type="EMBL" id="FOSQ01000002">
    <property type="protein sequence ID" value="SFK42681.1"/>
    <property type="molecule type" value="Genomic_DNA"/>
</dbReference>
<evidence type="ECO:0000256" key="13">
    <source>
        <dbReference type="ARBA" id="ARBA00048523"/>
    </source>
</evidence>
<evidence type="ECO:0000313" key="15">
    <source>
        <dbReference type="EMBL" id="SFK42681.1"/>
    </source>
</evidence>
<evidence type="ECO:0000313" key="16">
    <source>
        <dbReference type="Proteomes" id="UP000199473"/>
    </source>
</evidence>
<dbReference type="GO" id="GO:0005737">
    <property type="term" value="C:cytoplasm"/>
    <property type="evidence" value="ECO:0007669"/>
    <property type="project" value="TreeGrafter"/>
</dbReference>
<protein>
    <recommendedName>
        <fullName evidence="5">Phosphoserine phosphatase</fullName>
        <ecNumber evidence="4">3.1.3.3</ecNumber>
    </recommendedName>
    <alternativeName>
        <fullName evidence="11">O-phosphoserine phosphohydrolase</fullName>
    </alternativeName>
</protein>
<dbReference type="Gene3D" id="3.40.50.1000">
    <property type="entry name" value="HAD superfamily/HAD-like"/>
    <property type="match status" value="1"/>
</dbReference>
<evidence type="ECO:0000256" key="9">
    <source>
        <dbReference type="ARBA" id="ARBA00022842"/>
    </source>
</evidence>
<dbReference type="NCBIfam" id="TIGR01488">
    <property type="entry name" value="HAD-SF-IB"/>
    <property type="match status" value="1"/>
</dbReference>
<keyword evidence="8" id="KW-0378">Hydrolase</keyword>
<dbReference type="InterPro" id="IPR023214">
    <property type="entry name" value="HAD_sf"/>
</dbReference>
<dbReference type="Pfam" id="PF12710">
    <property type="entry name" value="HAD"/>
    <property type="match status" value="1"/>
</dbReference>
<evidence type="ECO:0000256" key="4">
    <source>
        <dbReference type="ARBA" id="ARBA00012640"/>
    </source>
</evidence>
<accession>A0A1I3ZG33</accession>
<reference evidence="15 16" key="1">
    <citation type="submission" date="2016-10" db="EMBL/GenBank/DDBJ databases">
        <authorList>
            <person name="de Groot N.N."/>
        </authorList>
    </citation>
    <scope>NUCLEOTIDE SEQUENCE [LARGE SCALE GENOMIC DNA]</scope>
    <source>
        <strain evidence="15 16">DSM 19981</strain>
    </source>
</reference>
<organism evidence="15 16">
    <name type="scientific">Falsiroseomonas stagni DSM 19981</name>
    <dbReference type="NCBI Taxonomy" id="1123062"/>
    <lineage>
        <taxon>Bacteria</taxon>
        <taxon>Pseudomonadati</taxon>
        <taxon>Pseudomonadota</taxon>
        <taxon>Alphaproteobacteria</taxon>
        <taxon>Acetobacterales</taxon>
        <taxon>Roseomonadaceae</taxon>
        <taxon>Falsiroseomonas</taxon>
    </lineage>
</organism>
<comment type="catalytic activity">
    <reaction evidence="13">
        <text>O-phospho-D-serine + H2O = D-serine + phosphate</text>
        <dbReference type="Rhea" id="RHEA:24873"/>
        <dbReference type="ChEBI" id="CHEBI:15377"/>
        <dbReference type="ChEBI" id="CHEBI:35247"/>
        <dbReference type="ChEBI" id="CHEBI:43474"/>
        <dbReference type="ChEBI" id="CHEBI:58680"/>
        <dbReference type="EC" id="3.1.3.3"/>
    </reaction>
</comment>
<keyword evidence="7" id="KW-0479">Metal-binding</keyword>
<dbReference type="InterPro" id="IPR050582">
    <property type="entry name" value="HAD-like_SerB"/>
</dbReference>
<evidence type="ECO:0000256" key="5">
    <source>
        <dbReference type="ARBA" id="ARBA00015196"/>
    </source>
</evidence>
<comment type="pathway">
    <text evidence="2">Amino-acid biosynthesis; L-serine biosynthesis; L-serine from 3-phospho-D-glycerate: step 3/3.</text>
</comment>
<dbReference type="InterPro" id="IPR004469">
    <property type="entry name" value="PSP"/>
</dbReference>
<evidence type="ECO:0000256" key="10">
    <source>
        <dbReference type="ARBA" id="ARBA00023299"/>
    </source>
</evidence>
<comment type="cofactor">
    <cofactor evidence="1">
        <name>Mg(2+)</name>
        <dbReference type="ChEBI" id="CHEBI:18420"/>
    </cofactor>
</comment>
<dbReference type="SFLD" id="SFLDS00003">
    <property type="entry name" value="Haloacid_Dehalogenase"/>
    <property type="match status" value="1"/>
</dbReference>
<dbReference type="PANTHER" id="PTHR43344">
    <property type="entry name" value="PHOSPHOSERINE PHOSPHATASE"/>
    <property type="match status" value="1"/>
</dbReference>
<comment type="catalytic activity">
    <reaction evidence="12">
        <text>O-phospho-L-serine + H2O = L-serine + phosphate</text>
        <dbReference type="Rhea" id="RHEA:21208"/>
        <dbReference type="ChEBI" id="CHEBI:15377"/>
        <dbReference type="ChEBI" id="CHEBI:33384"/>
        <dbReference type="ChEBI" id="CHEBI:43474"/>
        <dbReference type="ChEBI" id="CHEBI:57524"/>
        <dbReference type="EC" id="3.1.3.3"/>
    </reaction>
</comment>
<evidence type="ECO:0000256" key="7">
    <source>
        <dbReference type="ARBA" id="ARBA00022723"/>
    </source>
</evidence>
<keyword evidence="10" id="KW-0718">Serine biosynthesis</keyword>
<keyword evidence="16" id="KW-1185">Reference proteome</keyword>
<dbReference type="InterPro" id="IPR036412">
    <property type="entry name" value="HAD-like_sf"/>
</dbReference>
<dbReference type="EC" id="3.1.3.3" evidence="4"/>
<dbReference type="NCBIfam" id="TIGR00338">
    <property type="entry name" value="serB"/>
    <property type="match status" value="1"/>
</dbReference>
<keyword evidence="6" id="KW-0028">Amino-acid biosynthesis</keyword>
<dbReference type="GO" id="GO:0006564">
    <property type="term" value="P:L-serine biosynthetic process"/>
    <property type="evidence" value="ECO:0007669"/>
    <property type="project" value="UniProtKB-KW"/>
</dbReference>
<proteinExistence type="inferred from homology"/>
<dbReference type="SFLD" id="SFLDF00029">
    <property type="entry name" value="phosphoserine_phosphatase"/>
    <property type="match status" value="1"/>
</dbReference>
<evidence type="ECO:0000256" key="8">
    <source>
        <dbReference type="ARBA" id="ARBA00022801"/>
    </source>
</evidence>
<evidence type="ECO:0000256" key="6">
    <source>
        <dbReference type="ARBA" id="ARBA00022605"/>
    </source>
</evidence>